<dbReference type="InterPro" id="IPR017871">
    <property type="entry name" value="ABC_transporter-like_CS"/>
</dbReference>
<dbReference type="Proteomes" id="UP000324974">
    <property type="component" value="Chromosome"/>
</dbReference>
<dbReference type="PROSITE" id="PS50893">
    <property type="entry name" value="ABC_TRANSPORTER_2"/>
    <property type="match status" value="1"/>
</dbReference>
<reference evidence="5" key="1">
    <citation type="submission" date="2019-08" db="EMBL/GenBank/DDBJ databases">
        <title>Limnoglobus roseus gen. nov., sp. nov., a novel freshwater planctomycete with a giant genome from the family Gemmataceae.</title>
        <authorList>
            <person name="Kulichevskaya I.S."/>
            <person name="Naumoff D.G."/>
            <person name="Miroshnikov K."/>
            <person name="Ivanova A."/>
            <person name="Philippov D.A."/>
            <person name="Hakobyan A."/>
            <person name="Rijpstra I.C."/>
            <person name="Sinninghe Damste J.S."/>
            <person name="Liesack W."/>
            <person name="Dedysh S.N."/>
        </authorList>
    </citation>
    <scope>NUCLEOTIDE SEQUENCE [LARGE SCALE GENOMIC DNA]</scope>
    <source>
        <strain evidence="5">PX52</strain>
    </source>
</reference>
<dbReference type="InterPro" id="IPR003439">
    <property type="entry name" value="ABC_transporter-like_ATP-bd"/>
</dbReference>
<proteinExistence type="predicted"/>
<feature type="domain" description="ABC transporter" evidence="3">
    <location>
        <begin position="6"/>
        <end position="236"/>
    </location>
</feature>
<dbReference type="SMART" id="SM00382">
    <property type="entry name" value="AAA"/>
    <property type="match status" value="1"/>
</dbReference>
<dbReference type="InterPro" id="IPR003593">
    <property type="entry name" value="AAA+_ATPase"/>
</dbReference>
<evidence type="ECO:0000259" key="3">
    <source>
        <dbReference type="PROSITE" id="PS50893"/>
    </source>
</evidence>
<name>A0A5C1AMI3_9BACT</name>
<dbReference type="GO" id="GO:0016887">
    <property type="term" value="F:ATP hydrolysis activity"/>
    <property type="evidence" value="ECO:0007669"/>
    <property type="project" value="InterPro"/>
</dbReference>
<dbReference type="GO" id="GO:0005524">
    <property type="term" value="F:ATP binding"/>
    <property type="evidence" value="ECO:0007669"/>
    <property type="project" value="UniProtKB-KW"/>
</dbReference>
<dbReference type="AlphaFoldDB" id="A0A5C1AMI3"/>
<evidence type="ECO:0000256" key="2">
    <source>
        <dbReference type="ARBA" id="ARBA00022840"/>
    </source>
</evidence>
<dbReference type="InterPro" id="IPR027417">
    <property type="entry name" value="P-loop_NTPase"/>
</dbReference>
<sequence>MSRGILEVNDMRKRYGKTAALQGVTLSVASGELFGLLGPNGAGKTTLLSIVSGLLDADGGEVLLDGRPFRRADRDLRRLVGIGTQDLAVYPDLTARENVLFFGKLYGLGGDALNHRMEMLLTAVGLWDRADHRAGTFSGGMKRRLNLAVAVIHSPKLLLLDEPTTGVDPQSRNLIFEIVRKLNAEGMSVIYTSHYMEEVQALCPRIAIMDKGQVIACDTIGHLLKLRPSELRLKVDPVPPGFEEQLQGLDGVTAVHKLPDGVQLSAAALGPLLPKIATLCATAGVTPTAMETSESTLEKVFLHLTGHALRD</sequence>
<dbReference type="OrthoDB" id="9804819at2"/>
<dbReference type="Gene3D" id="3.40.50.300">
    <property type="entry name" value="P-loop containing nucleotide triphosphate hydrolases"/>
    <property type="match status" value="1"/>
</dbReference>
<keyword evidence="2 4" id="KW-0067">ATP-binding</keyword>
<organism evidence="4 5">
    <name type="scientific">Limnoglobus roseus</name>
    <dbReference type="NCBI Taxonomy" id="2598579"/>
    <lineage>
        <taxon>Bacteria</taxon>
        <taxon>Pseudomonadati</taxon>
        <taxon>Planctomycetota</taxon>
        <taxon>Planctomycetia</taxon>
        <taxon>Gemmatales</taxon>
        <taxon>Gemmataceae</taxon>
        <taxon>Limnoglobus</taxon>
    </lineage>
</organism>
<protein>
    <submittedName>
        <fullName evidence="4">ABC transporter ATP-binding protein</fullName>
    </submittedName>
</protein>
<dbReference type="PANTHER" id="PTHR43582:SF2">
    <property type="entry name" value="LINEARMYCIN RESISTANCE ATP-BINDING PROTEIN LNRL"/>
    <property type="match status" value="1"/>
</dbReference>
<dbReference type="EMBL" id="CP042425">
    <property type="protein sequence ID" value="QEL19795.1"/>
    <property type="molecule type" value="Genomic_DNA"/>
</dbReference>
<dbReference type="PANTHER" id="PTHR43582">
    <property type="entry name" value="LINEARMYCIN RESISTANCE ATP-BINDING PROTEIN LNRL"/>
    <property type="match status" value="1"/>
</dbReference>
<gene>
    <name evidence="4" type="ORF">PX52LOC_06874</name>
</gene>
<evidence type="ECO:0000256" key="1">
    <source>
        <dbReference type="ARBA" id="ARBA00022741"/>
    </source>
</evidence>
<accession>A0A5C1AMI3</accession>
<keyword evidence="1" id="KW-0547">Nucleotide-binding</keyword>
<dbReference type="PROSITE" id="PS00211">
    <property type="entry name" value="ABC_TRANSPORTER_1"/>
    <property type="match status" value="1"/>
</dbReference>
<keyword evidence="5" id="KW-1185">Reference proteome</keyword>
<evidence type="ECO:0000313" key="4">
    <source>
        <dbReference type="EMBL" id="QEL19795.1"/>
    </source>
</evidence>
<evidence type="ECO:0000313" key="5">
    <source>
        <dbReference type="Proteomes" id="UP000324974"/>
    </source>
</evidence>
<dbReference type="Pfam" id="PF00005">
    <property type="entry name" value="ABC_tran"/>
    <property type="match status" value="1"/>
</dbReference>
<dbReference type="RefSeq" id="WP_149114153.1">
    <property type="nucleotide sequence ID" value="NZ_CP042425.1"/>
</dbReference>
<dbReference type="KEGG" id="lrs:PX52LOC_06874"/>
<dbReference type="SUPFAM" id="SSF52540">
    <property type="entry name" value="P-loop containing nucleoside triphosphate hydrolases"/>
    <property type="match status" value="1"/>
</dbReference>